<evidence type="ECO:0000313" key="3">
    <source>
        <dbReference type="WBParaSite" id="PDA_v2.g25317.t1"/>
    </source>
</evidence>
<dbReference type="AlphaFoldDB" id="A0A914Q8C0"/>
<keyword evidence="2" id="KW-1185">Reference proteome</keyword>
<feature type="region of interest" description="Disordered" evidence="1">
    <location>
        <begin position="97"/>
        <end position="125"/>
    </location>
</feature>
<accession>A0A914Q8C0</accession>
<evidence type="ECO:0000313" key="2">
    <source>
        <dbReference type="Proteomes" id="UP000887578"/>
    </source>
</evidence>
<feature type="compositionally biased region" description="Polar residues" evidence="1">
    <location>
        <begin position="97"/>
        <end position="116"/>
    </location>
</feature>
<sequence length="143" mass="15942">MDNIERELSEVKERLNQAKSIFNAAESPEAQEEARTRMTELYVAKQMLAKTFSQQSIIRPKLMFLIIYGTPFVRIGNDLEANENVIENSSAAPLISIQQHSTSAQPSSSGTTNQTFVEEENHGSTVALCEKRKDSDNSDTAVF</sequence>
<proteinExistence type="predicted"/>
<reference evidence="3" key="1">
    <citation type="submission" date="2022-11" db="UniProtKB">
        <authorList>
            <consortium name="WormBaseParasite"/>
        </authorList>
    </citation>
    <scope>IDENTIFICATION</scope>
</reference>
<evidence type="ECO:0000256" key="1">
    <source>
        <dbReference type="SAM" id="MobiDB-lite"/>
    </source>
</evidence>
<protein>
    <submittedName>
        <fullName evidence="3">Uncharacterized protein</fullName>
    </submittedName>
</protein>
<dbReference type="Proteomes" id="UP000887578">
    <property type="component" value="Unplaced"/>
</dbReference>
<dbReference type="WBParaSite" id="PDA_v2.g25317.t1">
    <property type="protein sequence ID" value="PDA_v2.g25317.t1"/>
    <property type="gene ID" value="PDA_v2.g25317"/>
</dbReference>
<organism evidence="2 3">
    <name type="scientific">Panagrolaimus davidi</name>
    <dbReference type="NCBI Taxonomy" id="227884"/>
    <lineage>
        <taxon>Eukaryota</taxon>
        <taxon>Metazoa</taxon>
        <taxon>Ecdysozoa</taxon>
        <taxon>Nematoda</taxon>
        <taxon>Chromadorea</taxon>
        <taxon>Rhabditida</taxon>
        <taxon>Tylenchina</taxon>
        <taxon>Panagrolaimomorpha</taxon>
        <taxon>Panagrolaimoidea</taxon>
        <taxon>Panagrolaimidae</taxon>
        <taxon>Panagrolaimus</taxon>
    </lineage>
</organism>
<name>A0A914Q8C0_9BILA</name>